<proteinExistence type="predicted"/>
<dbReference type="AlphaFoldDB" id="R4T6N4"/>
<sequence length="744" mass="80075">MACVRIGTSLVVHRPDAITAPARELASSMPADPEYVVVVVDQPDTGGSALGEAVGTALGEEVRPVRLIPSQDAGAISLATAQKLADRIGRTVVYPDGVVLANASGLSFLPPFEGNGWVACGPGREPARLGRRFPEPEWEGPATTDVQRAGQATVVEPLPAGVWLRPDGPPRWLEADRAKLSRWLTMRPRDLTVVLGGHGIPPLALDDVAEWWAVVPPETRAKTRFLSFGDVRIPSRTALGHALADALGEEIVLYGGLPVGTSEAPKFLTLREDGSHGLRTFAEEIVFSPRRGSAKAAAPQIRRGRVPFKGLIEVGPGVYRYEGDAVVEVVQAGLWLRTIREPGMATEVRTMPCDPGSILIFHDPAVDGHDALVANLLDRLDGSTRAGAKLFPVPAAPETRRAELPFAADLTAPLTPLPRLSRLLREHLKETAVAEPAAAEVPYLPVELGGQDTEPAEADPVPAREPEVGPRPEHELVAVQATPRPELRAWPLIPGFAPDQELVRAGREEAFDRLSEQVLEIWRRFSPNRPMSDGGLAEAVAAGLYLAGDDPDVDGGLRAGVEGPHVDFARCVAAGLQKLPVHRNVAATVVSPVPGVWELLRGNPVLREWGFLNLLTVPEEAADGSTDLVVWSVTGRLTALIEPKDKGLPHRVVFLPGTVFKVIEVVEPTEKERGRILMREMVESESGEGGGAAAKARDDLIRSSLRRFARRSDRAKSRRPGEARIVRLGRVPGIADPPSRRNEL</sequence>
<reference evidence="2 3" key="1">
    <citation type="journal article" date="2013" name="BMC Genomics">
        <title>ContigScape: a Cytoscape plugin facilitating microbial genome gap closing.</title>
        <authorList>
            <person name="Tang B."/>
            <person name="Wang Q."/>
            <person name="Yang M."/>
            <person name="Xie F."/>
            <person name="Zhu Y."/>
            <person name="Zhuo Y."/>
            <person name="Wang S."/>
            <person name="Gao H."/>
            <person name="Ding X."/>
            <person name="Zhang L."/>
            <person name="Zhao G."/>
            <person name="Zheng H."/>
        </authorList>
    </citation>
    <scope>NUCLEOTIDE SEQUENCE [LARGE SCALE GENOMIC DNA]</scope>
    <source>
        <strain evidence="2 3">HCCB10007</strain>
    </source>
</reference>
<evidence type="ECO:0000313" key="3">
    <source>
        <dbReference type="Proteomes" id="UP000013968"/>
    </source>
</evidence>
<dbReference type="HOGENOM" id="CLU_007925_0_0_11"/>
<protein>
    <submittedName>
        <fullName evidence="2">Uncharacterized protein</fullName>
    </submittedName>
</protein>
<feature type="compositionally biased region" description="Basic and acidic residues" evidence="1">
    <location>
        <begin position="710"/>
        <end position="725"/>
    </location>
</feature>
<feature type="region of interest" description="Disordered" evidence="1">
    <location>
        <begin position="709"/>
        <end position="744"/>
    </location>
</feature>
<name>R4T6N4_9PSEU</name>
<organism evidence="2 3">
    <name type="scientific">Amycolatopsis keratiniphila</name>
    <dbReference type="NCBI Taxonomy" id="129921"/>
    <lineage>
        <taxon>Bacteria</taxon>
        <taxon>Bacillati</taxon>
        <taxon>Actinomycetota</taxon>
        <taxon>Actinomycetes</taxon>
        <taxon>Pseudonocardiales</taxon>
        <taxon>Pseudonocardiaceae</taxon>
        <taxon>Amycolatopsis</taxon>
        <taxon>Amycolatopsis japonica group</taxon>
    </lineage>
</organism>
<dbReference type="PATRIC" id="fig|1156913.3.peg.5567"/>
<dbReference type="KEGG" id="aoi:AORI_5463"/>
<gene>
    <name evidence="2" type="ORF">AORI_5463</name>
</gene>
<dbReference type="Gene3D" id="3.90.176.10">
    <property type="entry name" value="Toxin ADP-ribosyltransferase, Chain A, domain 1"/>
    <property type="match status" value="1"/>
</dbReference>
<feature type="compositionally biased region" description="Basic and acidic residues" evidence="1">
    <location>
        <begin position="462"/>
        <end position="471"/>
    </location>
</feature>
<feature type="region of interest" description="Disordered" evidence="1">
    <location>
        <begin position="449"/>
        <end position="471"/>
    </location>
</feature>
<keyword evidence="3" id="KW-1185">Reference proteome</keyword>
<accession>R4T6N4</accession>
<dbReference type="Proteomes" id="UP000013968">
    <property type="component" value="Chromosome"/>
</dbReference>
<evidence type="ECO:0000256" key="1">
    <source>
        <dbReference type="SAM" id="MobiDB-lite"/>
    </source>
</evidence>
<dbReference type="EMBL" id="CP003410">
    <property type="protein sequence ID" value="AGM08046.1"/>
    <property type="molecule type" value="Genomic_DNA"/>
</dbReference>
<evidence type="ECO:0000313" key="2">
    <source>
        <dbReference type="EMBL" id="AGM08046.1"/>
    </source>
</evidence>